<dbReference type="GeneID" id="54489672"/>
<reference evidence="1" key="1">
    <citation type="journal article" date="2020" name="Stud. Mycol.">
        <title>101 Dothideomycetes genomes: a test case for predicting lifestyles and emergence of pathogens.</title>
        <authorList>
            <person name="Haridas S."/>
            <person name="Albert R."/>
            <person name="Binder M."/>
            <person name="Bloem J."/>
            <person name="Labutti K."/>
            <person name="Salamov A."/>
            <person name="Andreopoulos B."/>
            <person name="Baker S."/>
            <person name="Barry K."/>
            <person name="Bills G."/>
            <person name="Bluhm B."/>
            <person name="Cannon C."/>
            <person name="Castanera R."/>
            <person name="Culley D."/>
            <person name="Daum C."/>
            <person name="Ezra D."/>
            <person name="Gonzalez J."/>
            <person name="Henrissat B."/>
            <person name="Kuo A."/>
            <person name="Liang C."/>
            <person name="Lipzen A."/>
            <person name="Lutzoni F."/>
            <person name="Magnuson J."/>
            <person name="Mondo S."/>
            <person name="Nolan M."/>
            <person name="Ohm R."/>
            <person name="Pangilinan J."/>
            <person name="Park H.-J."/>
            <person name="Ramirez L."/>
            <person name="Alfaro M."/>
            <person name="Sun H."/>
            <person name="Tritt A."/>
            <person name="Yoshinaga Y."/>
            <person name="Zwiers L.-H."/>
            <person name="Turgeon B."/>
            <person name="Goodwin S."/>
            <person name="Spatafora J."/>
            <person name="Crous P."/>
            <person name="Grigoriev I."/>
        </authorList>
    </citation>
    <scope>NUCLEOTIDE SEQUENCE</scope>
    <source>
        <strain evidence="1">CBS 121739</strain>
    </source>
</reference>
<dbReference type="AlphaFoldDB" id="A0A6A6VQR0"/>
<dbReference type="Proteomes" id="UP000799437">
    <property type="component" value="Unassembled WGS sequence"/>
</dbReference>
<keyword evidence="2" id="KW-1185">Reference proteome</keyword>
<sequence length="126" mass="14433">MSVDRAEPIMQQNLPTTSSSCTPFATAHPISPPLITATRGTYTCYIEFPDIVEDFSRAWKPLASIIPHFLSLSRLWKDYRLIRFCSNACVRQEFTSPNTVLKFAQPTELPRALIRHEINLLPQIRE</sequence>
<evidence type="ECO:0000313" key="2">
    <source>
        <dbReference type="Proteomes" id="UP000799437"/>
    </source>
</evidence>
<gene>
    <name evidence="1" type="ORF">EJ05DRAFT_515628</name>
</gene>
<dbReference type="EMBL" id="ML996619">
    <property type="protein sequence ID" value="KAF2752465.1"/>
    <property type="molecule type" value="Genomic_DNA"/>
</dbReference>
<protein>
    <submittedName>
        <fullName evidence="1">Uncharacterized protein</fullName>
    </submittedName>
</protein>
<accession>A0A6A6VQR0</accession>
<dbReference type="RefSeq" id="XP_033594923.1">
    <property type="nucleotide sequence ID" value="XM_033748618.1"/>
</dbReference>
<organism evidence="1 2">
    <name type="scientific">Pseudovirgaria hyperparasitica</name>
    <dbReference type="NCBI Taxonomy" id="470096"/>
    <lineage>
        <taxon>Eukaryota</taxon>
        <taxon>Fungi</taxon>
        <taxon>Dikarya</taxon>
        <taxon>Ascomycota</taxon>
        <taxon>Pezizomycotina</taxon>
        <taxon>Dothideomycetes</taxon>
        <taxon>Dothideomycetes incertae sedis</taxon>
        <taxon>Acrospermales</taxon>
        <taxon>Acrospermaceae</taxon>
        <taxon>Pseudovirgaria</taxon>
    </lineage>
</organism>
<name>A0A6A6VQR0_9PEZI</name>
<proteinExistence type="predicted"/>
<evidence type="ECO:0000313" key="1">
    <source>
        <dbReference type="EMBL" id="KAF2752465.1"/>
    </source>
</evidence>
<dbReference type="PROSITE" id="PS51257">
    <property type="entry name" value="PROKAR_LIPOPROTEIN"/>
    <property type="match status" value="1"/>
</dbReference>